<evidence type="ECO:0000256" key="3">
    <source>
        <dbReference type="ARBA" id="ARBA00022490"/>
    </source>
</evidence>
<name>A0ABR3Q5J3_9TREE</name>
<dbReference type="PANTHER" id="PTHR15139:SF0">
    <property type="entry name" value="TUBULIN-SPECIFIC CHAPERONE C"/>
    <property type="match status" value="1"/>
</dbReference>
<comment type="similarity">
    <text evidence="2">Belongs to the TBCC family.</text>
</comment>
<gene>
    <name evidence="6" type="ORF">Q8F55_004011</name>
</gene>
<accession>A0ABR3Q5J3</accession>
<dbReference type="GeneID" id="95985054"/>
<dbReference type="Gene3D" id="2.160.20.70">
    <property type="match status" value="1"/>
</dbReference>
<dbReference type="PROSITE" id="PS51329">
    <property type="entry name" value="C_CAP_COFACTOR_C"/>
    <property type="match status" value="1"/>
</dbReference>
<feature type="domain" description="C-CAP/cofactor C-like" evidence="5">
    <location>
        <begin position="107"/>
        <end position="246"/>
    </location>
</feature>
<dbReference type="InterPro" id="IPR016098">
    <property type="entry name" value="CAP/MinC_C"/>
</dbReference>
<dbReference type="InterPro" id="IPR038397">
    <property type="entry name" value="TBCC_N_sf"/>
</dbReference>
<feature type="compositionally biased region" description="Pro residues" evidence="4">
    <location>
        <begin position="92"/>
        <end position="111"/>
    </location>
</feature>
<evidence type="ECO:0000313" key="7">
    <source>
        <dbReference type="Proteomes" id="UP001565368"/>
    </source>
</evidence>
<feature type="region of interest" description="Disordered" evidence="4">
    <location>
        <begin position="84"/>
        <end position="116"/>
    </location>
</feature>
<dbReference type="RefSeq" id="XP_069209953.1">
    <property type="nucleotide sequence ID" value="XM_069352535.1"/>
</dbReference>
<comment type="caution">
    <text evidence="6">The sequence shown here is derived from an EMBL/GenBank/DDBJ whole genome shotgun (WGS) entry which is preliminary data.</text>
</comment>
<evidence type="ECO:0000256" key="1">
    <source>
        <dbReference type="ARBA" id="ARBA00004496"/>
    </source>
</evidence>
<organism evidence="6 7">
    <name type="scientific">Vanrija albida</name>
    <dbReference type="NCBI Taxonomy" id="181172"/>
    <lineage>
        <taxon>Eukaryota</taxon>
        <taxon>Fungi</taxon>
        <taxon>Dikarya</taxon>
        <taxon>Basidiomycota</taxon>
        <taxon>Agaricomycotina</taxon>
        <taxon>Tremellomycetes</taxon>
        <taxon>Trichosporonales</taxon>
        <taxon>Trichosporonaceae</taxon>
        <taxon>Vanrija</taxon>
    </lineage>
</organism>
<reference evidence="6 7" key="1">
    <citation type="submission" date="2023-08" db="EMBL/GenBank/DDBJ databases">
        <title>Annotated Genome Sequence of Vanrija albida AlHP1.</title>
        <authorList>
            <person name="Herzog R."/>
        </authorList>
    </citation>
    <scope>NUCLEOTIDE SEQUENCE [LARGE SCALE GENOMIC DNA]</scope>
    <source>
        <strain evidence="6 7">AlHP1</strain>
    </source>
</reference>
<evidence type="ECO:0000256" key="2">
    <source>
        <dbReference type="ARBA" id="ARBA00008848"/>
    </source>
</evidence>
<comment type="subcellular location">
    <subcellularLocation>
        <location evidence="1">Cytoplasm</location>
    </subcellularLocation>
</comment>
<sequence>MASTSAAAEFYASFQAAKADITTALGTDPTRAGARLTALRAELAAALPTLPAYDQRSLELQVRELEAALKAVREKERPKAKFAFKRAGASKPAPPAPPPAPAAPTTPPPAPAAQATTYTLSSRANARLTAADYAPHTESYTLTLSSLSRCVVDLRASAHLTSLHAHDLRECVVLAPVLGGSAMLSGLTRCVLLLGAQQFRLHASSETAVFLHVGSLPVIEGCSAVFFGPHPAREGGQYAQVQDFDWVRAGKSPHFSVLADAGALGGLVDAEAGADAGAIVDQVLAAVRPAA</sequence>
<evidence type="ECO:0000313" key="6">
    <source>
        <dbReference type="EMBL" id="KAL1410009.1"/>
    </source>
</evidence>
<dbReference type="EMBL" id="JBBXJM010000003">
    <property type="protein sequence ID" value="KAL1410009.1"/>
    <property type="molecule type" value="Genomic_DNA"/>
</dbReference>
<dbReference type="Pfam" id="PF07986">
    <property type="entry name" value="TBCC"/>
    <property type="match status" value="1"/>
</dbReference>
<keyword evidence="7" id="KW-1185">Reference proteome</keyword>
<dbReference type="Gene3D" id="1.20.58.1250">
    <property type="entry name" value="Tubulin Binding Cofactor C, N-terminal domain"/>
    <property type="match status" value="1"/>
</dbReference>
<evidence type="ECO:0000256" key="4">
    <source>
        <dbReference type="SAM" id="MobiDB-lite"/>
    </source>
</evidence>
<keyword evidence="3" id="KW-0963">Cytoplasm</keyword>
<dbReference type="Proteomes" id="UP001565368">
    <property type="component" value="Unassembled WGS sequence"/>
</dbReference>
<dbReference type="InterPro" id="IPR027684">
    <property type="entry name" value="TBCC"/>
</dbReference>
<dbReference type="InterPro" id="IPR012945">
    <property type="entry name" value="Tubulin-bd_cofactor_C_dom"/>
</dbReference>
<dbReference type="InterPro" id="IPR017901">
    <property type="entry name" value="C-CAP_CF_C-like"/>
</dbReference>
<proteinExistence type="inferred from homology"/>
<dbReference type="PANTHER" id="PTHR15139">
    <property type="entry name" value="TUBULIN FOLDING COFACTOR C"/>
    <property type="match status" value="1"/>
</dbReference>
<evidence type="ECO:0000259" key="5">
    <source>
        <dbReference type="PROSITE" id="PS51329"/>
    </source>
</evidence>
<protein>
    <recommendedName>
        <fullName evidence="5">C-CAP/cofactor C-like domain-containing protein</fullName>
    </recommendedName>
</protein>